<dbReference type="Proteomes" id="UP000267096">
    <property type="component" value="Unassembled WGS sequence"/>
</dbReference>
<name>A0A0M3KE19_ANISI</name>
<feature type="compositionally biased region" description="Basic and acidic residues" evidence="1">
    <location>
        <begin position="105"/>
        <end position="121"/>
    </location>
</feature>
<reference evidence="2 3" key="2">
    <citation type="submission" date="2018-11" db="EMBL/GenBank/DDBJ databases">
        <authorList>
            <consortium name="Pathogen Informatics"/>
        </authorList>
    </citation>
    <scope>NUCLEOTIDE SEQUENCE [LARGE SCALE GENOMIC DNA]</scope>
</reference>
<feature type="region of interest" description="Disordered" evidence="1">
    <location>
        <begin position="159"/>
        <end position="217"/>
    </location>
</feature>
<accession>A0A0M3KE19</accession>
<evidence type="ECO:0000313" key="4">
    <source>
        <dbReference type="WBParaSite" id="ASIM_0001922401-mRNA-1"/>
    </source>
</evidence>
<evidence type="ECO:0000313" key="3">
    <source>
        <dbReference type="Proteomes" id="UP000267096"/>
    </source>
</evidence>
<gene>
    <name evidence="2" type="ORF">ASIM_LOCUS18617</name>
</gene>
<dbReference type="EMBL" id="UYRR01035789">
    <property type="protein sequence ID" value="VDK65530.1"/>
    <property type="molecule type" value="Genomic_DNA"/>
</dbReference>
<dbReference type="WBParaSite" id="ASIM_0001922401-mRNA-1">
    <property type="protein sequence ID" value="ASIM_0001922401-mRNA-1"/>
    <property type="gene ID" value="ASIM_0001922401"/>
</dbReference>
<sequence length="290" mass="31772">MSARLARNAELESEQFVGYGKETLRNELHKARPKIVIFDANETDNDLGDDKNASEGSADGDNDDSNSYKNNDNIYINQNDNSANSGENNRRNSTNKNRNDTGNNNDHDNDMAHDASKEERCTSPAKWTKLLSKSIHRRSGSFLNNLMIFRKGDGQLSHVKNACDTSNQSSPLQTPKQRRRASATAAVCLSTGTTATANASDTPSNSPSRSPASKKDSAHNFYATLKSNFQNRRRSADRIYSVNNAVATNSTASSAAANATNSKAKSNTKSNKVCEFHFLKCSILCFILFS</sequence>
<reference evidence="4" key="1">
    <citation type="submission" date="2017-02" db="UniProtKB">
        <authorList>
            <consortium name="WormBaseParasite"/>
        </authorList>
    </citation>
    <scope>IDENTIFICATION</scope>
</reference>
<feature type="compositionally biased region" description="Polar residues" evidence="1">
    <location>
        <begin position="190"/>
        <end position="211"/>
    </location>
</feature>
<feature type="compositionally biased region" description="Polar residues" evidence="1">
    <location>
        <begin position="163"/>
        <end position="175"/>
    </location>
</feature>
<proteinExistence type="predicted"/>
<feature type="region of interest" description="Disordered" evidence="1">
    <location>
        <begin position="42"/>
        <end position="122"/>
    </location>
</feature>
<keyword evidence="3" id="KW-1185">Reference proteome</keyword>
<feature type="compositionally biased region" description="Low complexity" evidence="1">
    <location>
        <begin position="65"/>
        <end position="81"/>
    </location>
</feature>
<dbReference type="AlphaFoldDB" id="A0A0M3KE19"/>
<organism evidence="4">
    <name type="scientific">Anisakis simplex</name>
    <name type="common">Herring worm</name>
    <dbReference type="NCBI Taxonomy" id="6269"/>
    <lineage>
        <taxon>Eukaryota</taxon>
        <taxon>Metazoa</taxon>
        <taxon>Ecdysozoa</taxon>
        <taxon>Nematoda</taxon>
        <taxon>Chromadorea</taxon>
        <taxon>Rhabditida</taxon>
        <taxon>Spirurina</taxon>
        <taxon>Ascaridomorpha</taxon>
        <taxon>Ascaridoidea</taxon>
        <taxon>Anisakidae</taxon>
        <taxon>Anisakis</taxon>
        <taxon>Anisakis simplex complex</taxon>
    </lineage>
</organism>
<protein>
    <submittedName>
        <fullName evidence="4">Suppressor protein SRP40-like</fullName>
    </submittedName>
</protein>
<evidence type="ECO:0000256" key="1">
    <source>
        <dbReference type="SAM" id="MobiDB-lite"/>
    </source>
</evidence>
<evidence type="ECO:0000313" key="2">
    <source>
        <dbReference type="EMBL" id="VDK65530.1"/>
    </source>
</evidence>
<feature type="compositionally biased region" description="Low complexity" evidence="1">
    <location>
        <begin position="91"/>
        <end position="104"/>
    </location>
</feature>
<dbReference type="OrthoDB" id="5855378at2759"/>